<name>D4L9S4_RUMC1</name>
<evidence type="ECO:0000256" key="6">
    <source>
        <dbReference type="ARBA" id="ARBA00023136"/>
    </source>
</evidence>
<keyword evidence="8" id="KW-1185">Reference proteome</keyword>
<dbReference type="InterPro" id="IPR007554">
    <property type="entry name" value="Glycerophosphate_synth"/>
</dbReference>
<dbReference type="PATRIC" id="fig|213810.4.peg.1648"/>
<dbReference type="AlphaFoldDB" id="D4L9S4"/>
<dbReference type="GeneID" id="83154958"/>
<evidence type="ECO:0000313" key="7">
    <source>
        <dbReference type="EMBL" id="CBL16369.1"/>
    </source>
</evidence>
<protein>
    <submittedName>
        <fullName evidence="7">Putative glycosyl/glycerophosphate transferases involved in teichoic acid biosynthesis TagF/TagB/EpsJ/RodC</fullName>
    </submittedName>
</protein>
<keyword evidence="3" id="KW-1003">Cell membrane</keyword>
<dbReference type="HOGENOM" id="CLU_029598_2_1_9"/>
<evidence type="ECO:0000256" key="2">
    <source>
        <dbReference type="ARBA" id="ARBA00010488"/>
    </source>
</evidence>
<accession>D4L9S4</accession>
<evidence type="ECO:0000256" key="4">
    <source>
        <dbReference type="ARBA" id="ARBA00022679"/>
    </source>
</evidence>
<dbReference type="Proteomes" id="UP000007054">
    <property type="component" value="Chromosome"/>
</dbReference>
<dbReference type="InterPro" id="IPR043149">
    <property type="entry name" value="TagF_N"/>
</dbReference>
<dbReference type="PANTHER" id="PTHR37316:SF3">
    <property type="entry name" value="TEICHOIC ACID GLYCEROL-PHOSPHATE TRANSFERASE"/>
    <property type="match status" value="1"/>
</dbReference>
<dbReference type="EMBL" id="FP929052">
    <property type="protein sequence ID" value="CBL16369.1"/>
    <property type="molecule type" value="Genomic_DNA"/>
</dbReference>
<dbReference type="InterPro" id="IPR051612">
    <property type="entry name" value="Teichoic_Acid_Biosynth"/>
</dbReference>
<keyword evidence="6" id="KW-0472">Membrane</keyword>
<dbReference type="GO" id="GO:0005886">
    <property type="term" value="C:plasma membrane"/>
    <property type="evidence" value="ECO:0007669"/>
    <property type="project" value="UniProtKB-SubCell"/>
</dbReference>
<reference evidence="7" key="1">
    <citation type="submission" date="2010-03" db="EMBL/GenBank/DDBJ databases">
        <title>The genome sequence of Ruminococcus sp. 18P13.</title>
        <authorList>
            <consortium name="metaHIT consortium -- http://www.metahit.eu/"/>
            <person name="Pajon A."/>
            <person name="Turner K."/>
            <person name="Parkhill J."/>
            <person name="Bernalier A."/>
        </authorList>
    </citation>
    <scope>NUCLEOTIDE SEQUENCE [LARGE SCALE GENOMIC DNA]</scope>
    <source>
        <strain evidence="7">Type strain: 18P13</strain>
    </source>
</reference>
<evidence type="ECO:0000256" key="3">
    <source>
        <dbReference type="ARBA" id="ARBA00022475"/>
    </source>
</evidence>
<comment type="subcellular location">
    <subcellularLocation>
        <location evidence="1">Cell membrane</location>
        <topology evidence="1">Peripheral membrane protein</topology>
    </subcellularLocation>
</comment>
<dbReference type="RefSeq" id="WP_015557277.1">
    <property type="nucleotide sequence ID" value="NC_021039.1"/>
</dbReference>
<evidence type="ECO:0000256" key="5">
    <source>
        <dbReference type="ARBA" id="ARBA00022944"/>
    </source>
</evidence>
<evidence type="ECO:0000313" key="8">
    <source>
        <dbReference type="Proteomes" id="UP000007054"/>
    </source>
</evidence>
<dbReference type="GO" id="GO:0019350">
    <property type="term" value="P:teichoic acid biosynthetic process"/>
    <property type="evidence" value="ECO:0007669"/>
    <property type="project" value="UniProtKB-KW"/>
</dbReference>
<dbReference type="Gene3D" id="3.40.50.11820">
    <property type="match status" value="1"/>
</dbReference>
<organism evidence="7 8">
    <name type="scientific">Ruminococcus champanellensis (strain DSM 18848 / JCM 17042 / KCTC 15320 / 18P13)</name>
    <dbReference type="NCBI Taxonomy" id="213810"/>
    <lineage>
        <taxon>Bacteria</taxon>
        <taxon>Bacillati</taxon>
        <taxon>Bacillota</taxon>
        <taxon>Clostridia</taxon>
        <taxon>Eubacteriales</taxon>
        <taxon>Oscillospiraceae</taxon>
        <taxon>Ruminococcus</taxon>
    </lineage>
</organism>
<dbReference type="Pfam" id="PF04464">
    <property type="entry name" value="Glyphos_transf"/>
    <property type="match status" value="1"/>
</dbReference>
<sequence length="400" mass="46841">MEYKQPGLPRKVLHKLRETCYTAFGNAFTKPDPKLIVFSSEPDFSDNSRVLFEYMQDNGFAESYKFIWLVNEPEQFASLHYPNTTFVQKNDAYRYLRRETLKALMQAHYYIGTHIRQKRIRKSGSGQIILNLWHGCGFKDTQHMPWNDAFDYVLVPGDVFIETKSRFFGCSKDRILPIGYPRYDLFRKHNPNTDAFVNSFRVNADTRLIIWMPTFRKTGKNKYPEEHIAYSFPLPVLQSAEDLLKLDQACREKNLVILVKKHQYQQDFGIDNVALTNIRFIDNQTFSDHQIQMYEFLPCTDALISDYSSVAIDYLLIDKPIGFTLDDYESYKQTRGFVFEDPLAYMPGAHIYTLEELIRFVGDVAEGAPDPYKAQRAEVRTHTNKYGGDFCKRIIERFEL</sequence>
<keyword evidence="4 7" id="KW-0808">Transferase</keyword>
<dbReference type="STRING" id="213810.RUM_00970"/>
<proteinExistence type="inferred from homology"/>
<dbReference type="GO" id="GO:0047355">
    <property type="term" value="F:CDP-glycerol glycerophosphotransferase activity"/>
    <property type="evidence" value="ECO:0007669"/>
    <property type="project" value="InterPro"/>
</dbReference>
<dbReference type="PANTHER" id="PTHR37316">
    <property type="entry name" value="TEICHOIC ACID GLYCEROL-PHOSPHATE PRIMASE"/>
    <property type="match status" value="1"/>
</dbReference>
<dbReference type="SUPFAM" id="SSF53756">
    <property type="entry name" value="UDP-Glycosyltransferase/glycogen phosphorylase"/>
    <property type="match status" value="1"/>
</dbReference>
<dbReference type="KEGG" id="rch:RUM_00970"/>
<keyword evidence="5" id="KW-0777">Teichoic acid biosynthesis</keyword>
<evidence type="ECO:0000256" key="1">
    <source>
        <dbReference type="ARBA" id="ARBA00004202"/>
    </source>
</evidence>
<dbReference type="InterPro" id="IPR043148">
    <property type="entry name" value="TagF_C"/>
</dbReference>
<comment type="similarity">
    <text evidence="2">Belongs to the CDP-glycerol glycerophosphotransferase family.</text>
</comment>
<reference evidence="7" key="2">
    <citation type="submission" date="2010-03" db="EMBL/GenBank/DDBJ databases">
        <authorList>
            <person name="Pajon A."/>
        </authorList>
    </citation>
    <scope>NUCLEOTIDE SEQUENCE</scope>
    <source>
        <strain evidence="7">Type strain: 18P13</strain>
    </source>
</reference>
<dbReference type="BioCyc" id="RCHA213810:RUM_RS00480-MONOMER"/>
<gene>
    <name evidence="7" type="ordered locus">RUM_00970</name>
</gene>
<dbReference type="Gene3D" id="3.40.50.12580">
    <property type="match status" value="1"/>
</dbReference>